<evidence type="ECO:0000256" key="1">
    <source>
        <dbReference type="ARBA" id="ARBA00023125"/>
    </source>
</evidence>
<dbReference type="InterPro" id="IPR009057">
    <property type="entry name" value="Homeodomain-like_sf"/>
</dbReference>
<dbReference type="GO" id="GO:0003677">
    <property type="term" value="F:DNA binding"/>
    <property type="evidence" value="ECO:0007669"/>
    <property type="project" value="UniProtKB-KW"/>
</dbReference>
<dbReference type="EMBL" id="JAOAOG010000309">
    <property type="protein sequence ID" value="KAJ6230698.1"/>
    <property type="molecule type" value="Genomic_DNA"/>
</dbReference>
<protein>
    <submittedName>
        <fullName evidence="8">Homeobox protein transcription factor</fullName>
    </submittedName>
</protein>
<evidence type="ECO:0000256" key="4">
    <source>
        <dbReference type="PROSITE-ProRule" id="PRU00108"/>
    </source>
</evidence>
<name>A0ABQ8XDH6_9EUKA</name>
<dbReference type="InterPro" id="IPR001356">
    <property type="entry name" value="HD"/>
</dbReference>
<feature type="coiled-coil region" evidence="5">
    <location>
        <begin position="161"/>
        <end position="223"/>
    </location>
</feature>
<feature type="region of interest" description="Disordered" evidence="6">
    <location>
        <begin position="105"/>
        <end position="126"/>
    </location>
</feature>
<evidence type="ECO:0000256" key="5">
    <source>
        <dbReference type="SAM" id="Coils"/>
    </source>
</evidence>
<sequence>MYSNSDNYEPIYFNKNGILKNPPNQSKNNLMIRQLLTNNKFETLVSKFNEHQDFFTEEELMDQTETNLNLLCEINGISFESLRQNSLKQDFSIDIDEYSQNIKKKKKEKEKEKEQEQEQEEKQKEKEIDIEIEQEINLNNIEGFQDSSLINDFIGEMIFSLEKQKEASNKILRRLSEFSEQYLKELDNLDLDLNLTTQKKVSLKKASQELKETLKRQRSQEIQKIGAKSRRKNYPKNTRRVLNKWFFDHLEKPFPTKEEKQELSLKTSLTIKQISTWFTNARRRKLKQMREKIDLLNISSKENFDIEKILVKLGLEL</sequence>
<keyword evidence="2 4" id="KW-0371">Homeobox</keyword>
<comment type="subcellular location">
    <subcellularLocation>
        <location evidence="4">Nucleus</location>
    </subcellularLocation>
</comment>
<evidence type="ECO:0000313" key="8">
    <source>
        <dbReference type="EMBL" id="KAJ6230698.1"/>
    </source>
</evidence>
<organism evidence="8 9">
    <name type="scientific">Anaeramoeba flamelloides</name>
    <dbReference type="NCBI Taxonomy" id="1746091"/>
    <lineage>
        <taxon>Eukaryota</taxon>
        <taxon>Metamonada</taxon>
        <taxon>Anaeramoebidae</taxon>
        <taxon>Anaeramoeba</taxon>
    </lineage>
</organism>
<keyword evidence="9" id="KW-1185">Reference proteome</keyword>
<evidence type="ECO:0000259" key="7">
    <source>
        <dbReference type="PROSITE" id="PS50071"/>
    </source>
</evidence>
<feature type="compositionally biased region" description="Basic and acidic residues" evidence="6">
    <location>
        <begin position="109"/>
        <end position="126"/>
    </location>
</feature>
<comment type="caution">
    <text evidence="8">The sequence shown here is derived from an EMBL/GenBank/DDBJ whole genome shotgun (WGS) entry which is preliminary data.</text>
</comment>
<keyword evidence="3 4" id="KW-0539">Nucleus</keyword>
<keyword evidence="5" id="KW-0175">Coiled coil</keyword>
<dbReference type="Pfam" id="PF05920">
    <property type="entry name" value="Homeobox_KN"/>
    <property type="match status" value="1"/>
</dbReference>
<dbReference type="PANTHER" id="PTHR11850">
    <property type="entry name" value="HOMEOBOX PROTEIN TRANSCRIPTION FACTORS"/>
    <property type="match status" value="1"/>
</dbReference>
<dbReference type="InterPro" id="IPR008422">
    <property type="entry name" value="KN_HD"/>
</dbReference>
<feature type="domain" description="Homeobox" evidence="7">
    <location>
        <begin position="225"/>
        <end position="288"/>
    </location>
</feature>
<evidence type="ECO:0000313" key="9">
    <source>
        <dbReference type="Proteomes" id="UP001150062"/>
    </source>
</evidence>
<reference evidence="8" key="1">
    <citation type="submission" date="2022-08" db="EMBL/GenBank/DDBJ databases">
        <title>Novel sulfate-reducing endosymbionts in the free-living metamonad Anaeramoeba.</title>
        <authorList>
            <person name="Jerlstrom-Hultqvist J."/>
            <person name="Cepicka I."/>
            <person name="Gallot-Lavallee L."/>
            <person name="Salas-Leiva D."/>
            <person name="Curtis B.A."/>
            <person name="Zahonova K."/>
            <person name="Pipaliya S."/>
            <person name="Dacks J."/>
            <person name="Roger A.J."/>
        </authorList>
    </citation>
    <scope>NUCLEOTIDE SEQUENCE</scope>
    <source>
        <strain evidence="8">Schooner1</strain>
    </source>
</reference>
<dbReference type="SMART" id="SM00389">
    <property type="entry name" value="HOX"/>
    <property type="match status" value="1"/>
</dbReference>
<gene>
    <name evidence="8" type="ORF">M0813_06486</name>
</gene>
<accession>A0ABQ8XDH6</accession>
<proteinExistence type="predicted"/>
<dbReference type="PROSITE" id="PS50071">
    <property type="entry name" value="HOMEOBOX_2"/>
    <property type="match status" value="1"/>
</dbReference>
<dbReference type="SUPFAM" id="SSF46689">
    <property type="entry name" value="Homeodomain-like"/>
    <property type="match status" value="1"/>
</dbReference>
<evidence type="ECO:0000256" key="6">
    <source>
        <dbReference type="SAM" id="MobiDB-lite"/>
    </source>
</evidence>
<keyword evidence="1 4" id="KW-0238">DNA-binding</keyword>
<evidence type="ECO:0000256" key="3">
    <source>
        <dbReference type="ARBA" id="ARBA00023242"/>
    </source>
</evidence>
<dbReference type="Gene3D" id="1.10.10.60">
    <property type="entry name" value="Homeodomain-like"/>
    <property type="match status" value="1"/>
</dbReference>
<evidence type="ECO:0000256" key="2">
    <source>
        <dbReference type="ARBA" id="ARBA00023155"/>
    </source>
</evidence>
<dbReference type="Proteomes" id="UP001150062">
    <property type="component" value="Unassembled WGS sequence"/>
</dbReference>
<dbReference type="CDD" id="cd00086">
    <property type="entry name" value="homeodomain"/>
    <property type="match status" value="1"/>
</dbReference>
<dbReference type="InterPro" id="IPR050224">
    <property type="entry name" value="TALE_homeobox"/>
</dbReference>
<feature type="DNA-binding region" description="Homeobox" evidence="4">
    <location>
        <begin position="227"/>
        <end position="289"/>
    </location>
</feature>